<dbReference type="AlphaFoldDB" id="A0A2P6RXG2"/>
<sequence length="54" mass="6230">MSMNLSLTKCSLFQEKKCISSILSKNPLCKLKMMIVMLMYKKLRLVMKVSMQVG</sequence>
<dbReference type="Proteomes" id="UP000238479">
    <property type="component" value="Chromosome 2"/>
</dbReference>
<dbReference type="Gramene" id="PRQ51123">
    <property type="protein sequence ID" value="PRQ51123"/>
    <property type="gene ID" value="RchiOBHm_Chr2g0140861"/>
</dbReference>
<evidence type="ECO:0000313" key="1">
    <source>
        <dbReference type="EMBL" id="PRQ51123.1"/>
    </source>
</evidence>
<protein>
    <submittedName>
        <fullName evidence="1">Uncharacterized protein</fullName>
    </submittedName>
</protein>
<dbReference type="EMBL" id="PDCK01000040">
    <property type="protein sequence ID" value="PRQ51123.1"/>
    <property type="molecule type" value="Genomic_DNA"/>
</dbReference>
<evidence type="ECO:0000313" key="2">
    <source>
        <dbReference type="Proteomes" id="UP000238479"/>
    </source>
</evidence>
<accession>A0A2P6RXG2</accession>
<keyword evidence="2" id="KW-1185">Reference proteome</keyword>
<proteinExistence type="predicted"/>
<comment type="caution">
    <text evidence="1">The sequence shown here is derived from an EMBL/GenBank/DDBJ whole genome shotgun (WGS) entry which is preliminary data.</text>
</comment>
<name>A0A2P6RXG2_ROSCH</name>
<organism evidence="1 2">
    <name type="scientific">Rosa chinensis</name>
    <name type="common">China rose</name>
    <dbReference type="NCBI Taxonomy" id="74649"/>
    <lineage>
        <taxon>Eukaryota</taxon>
        <taxon>Viridiplantae</taxon>
        <taxon>Streptophyta</taxon>
        <taxon>Embryophyta</taxon>
        <taxon>Tracheophyta</taxon>
        <taxon>Spermatophyta</taxon>
        <taxon>Magnoliopsida</taxon>
        <taxon>eudicotyledons</taxon>
        <taxon>Gunneridae</taxon>
        <taxon>Pentapetalae</taxon>
        <taxon>rosids</taxon>
        <taxon>fabids</taxon>
        <taxon>Rosales</taxon>
        <taxon>Rosaceae</taxon>
        <taxon>Rosoideae</taxon>
        <taxon>Rosoideae incertae sedis</taxon>
        <taxon>Rosa</taxon>
    </lineage>
</organism>
<reference evidence="1 2" key="1">
    <citation type="journal article" date="2018" name="Nat. Genet.">
        <title>The Rosa genome provides new insights in the design of modern roses.</title>
        <authorList>
            <person name="Bendahmane M."/>
        </authorList>
    </citation>
    <scope>NUCLEOTIDE SEQUENCE [LARGE SCALE GENOMIC DNA]</scope>
    <source>
        <strain evidence="2">cv. Old Blush</strain>
    </source>
</reference>
<gene>
    <name evidence="1" type="ORF">RchiOBHm_Chr2g0140861</name>
</gene>